<dbReference type="InterPro" id="IPR050300">
    <property type="entry name" value="GDXG_lipolytic_enzyme"/>
</dbReference>
<dbReference type="InterPro" id="IPR029058">
    <property type="entry name" value="AB_hydrolase_fold"/>
</dbReference>
<evidence type="ECO:0000313" key="4">
    <source>
        <dbReference type="EMBL" id="SDY22057.1"/>
    </source>
</evidence>
<feature type="domain" description="Peptidase S9 prolyl oligopeptidase catalytic" evidence="2">
    <location>
        <begin position="159"/>
        <end position="242"/>
    </location>
</feature>
<evidence type="ECO:0000259" key="3">
    <source>
        <dbReference type="Pfam" id="PF20434"/>
    </source>
</evidence>
<dbReference type="Pfam" id="PF00326">
    <property type="entry name" value="Peptidase_S9"/>
    <property type="match status" value="1"/>
</dbReference>
<evidence type="ECO:0000256" key="1">
    <source>
        <dbReference type="ARBA" id="ARBA00022801"/>
    </source>
</evidence>
<dbReference type="InterPro" id="IPR049492">
    <property type="entry name" value="BD-FAE-like_dom"/>
</dbReference>
<name>A0A1H3I2W0_9BACI</name>
<gene>
    <name evidence="4" type="ORF">SAMN05421736_101700</name>
</gene>
<keyword evidence="5" id="KW-1185">Reference proteome</keyword>
<dbReference type="Proteomes" id="UP000198935">
    <property type="component" value="Unassembled WGS sequence"/>
</dbReference>
<dbReference type="EMBL" id="FNPI01000001">
    <property type="protein sequence ID" value="SDY22057.1"/>
    <property type="molecule type" value="Genomic_DNA"/>
</dbReference>
<dbReference type="PANTHER" id="PTHR48081:SF6">
    <property type="entry name" value="PEPTIDASE S9 PROLYL OLIGOPEPTIDASE CATALYTIC DOMAIN-CONTAINING PROTEIN"/>
    <property type="match status" value="1"/>
</dbReference>
<dbReference type="SUPFAM" id="SSF53474">
    <property type="entry name" value="alpha/beta-Hydrolases"/>
    <property type="match status" value="1"/>
</dbReference>
<dbReference type="Pfam" id="PF20434">
    <property type="entry name" value="BD-FAE"/>
    <property type="match status" value="1"/>
</dbReference>
<accession>A0A1H3I2W0</accession>
<evidence type="ECO:0000313" key="5">
    <source>
        <dbReference type="Proteomes" id="UP000198935"/>
    </source>
</evidence>
<reference evidence="5" key="1">
    <citation type="submission" date="2016-10" db="EMBL/GenBank/DDBJ databases">
        <authorList>
            <person name="Varghese N."/>
            <person name="Submissions S."/>
        </authorList>
    </citation>
    <scope>NUCLEOTIDE SEQUENCE [LARGE SCALE GENOMIC DNA]</scope>
    <source>
        <strain evidence="5">SP</strain>
    </source>
</reference>
<evidence type="ECO:0000259" key="2">
    <source>
        <dbReference type="Pfam" id="PF00326"/>
    </source>
</evidence>
<dbReference type="GO" id="GO:0016787">
    <property type="term" value="F:hydrolase activity"/>
    <property type="evidence" value="ECO:0007669"/>
    <property type="project" value="UniProtKB-KW"/>
</dbReference>
<dbReference type="STRING" id="1503961.SAMN05421736_101700"/>
<organism evidence="4 5">
    <name type="scientific">Evansella caseinilytica</name>
    <dbReference type="NCBI Taxonomy" id="1503961"/>
    <lineage>
        <taxon>Bacteria</taxon>
        <taxon>Bacillati</taxon>
        <taxon>Bacillota</taxon>
        <taxon>Bacilli</taxon>
        <taxon>Bacillales</taxon>
        <taxon>Bacillaceae</taxon>
        <taxon>Evansella</taxon>
    </lineage>
</organism>
<keyword evidence="1 4" id="KW-0378">Hydrolase</keyword>
<sequence length="332" mass="36470">MKVETIFFNENEGTGLTTYLLDSSNEMANALVRPAVLIFPGGGYMMCSDREAEPIAMAYAAEGYHAFVLRYSVGKTATWEEAFADANHAMKMIDDNSESWGIDTERLAVVGFSAGGHLACSLATMGEIRPGAAVLGYPCILAEMGNLLNKAVPGLDQQVDEKTPPVFVFTTFDDQLVPVRNTTALLQALEKGGVPFEAHVFYSGVHGLSLAKSHTSSGFSGNVSHNVAKWFELSVAFLKEIFGDFQADRSFHDFPVDNSDGPYGLDHSLGSLWENQHCRQVLLNYLPMLDDEKVRNQASGVSVRTIISYAEELLTKEQTAMLEHELRQVRRS</sequence>
<dbReference type="Gene3D" id="3.40.50.1820">
    <property type="entry name" value="alpha/beta hydrolase"/>
    <property type="match status" value="1"/>
</dbReference>
<dbReference type="InterPro" id="IPR001375">
    <property type="entry name" value="Peptidase_S9_cat"/>
</dbReference>
<proteinExistence type="predicted"/>
<protein>
    <submittedName>
        <fullName evidence="4">Alpha/beta hydrolase fold</fullName>
    </submittedName>
</protein>
<feature type="domain" description="BD-FAE-like" evidence="3">
    <location>
        <begin position="33"/>
        <end position="126"/>
    </location>
</feature>
<dbReference type="AlphaFoldDB" id="A0A1H3I2W0"/>
<dbReference type="PANTHER" id="PTHR48081">
    <property type="entry name" value="AB HYDROLASE SUPERFAMILY PROTEIN C4A8.06C"/>
    <property type="match status" value="1"/>
</dbReference>